<proteinExistence type="predicted"/>
<feature type="region of interest" description="Disordered" evidence="1">
    <location>
        <begin position="1"/>
        <end position="37"/>
    </location>
</feature>
<evidence type="ECO:0000259" key="2">
    <source>
        <dbReference type="Pfam" id="PF13524"/>
    </source>
</evidence>
<organism evidence="3 4">
    <name type="scientific">Paenibacillus planticolens</name>
    <dbReference type="NCBI Taxonomy" id="2654976"/>
    <lineage>
        <taxon>Bacteria</taxon>
        <taxon>Bacillati</taxon>
        <taxon>Bacillota</taxon>
        <taxon>Bacilli</taxon>
        <taxon>Bacillales</taxon>
        <taxon>Paenibacillaceae</taxon>
        <taxon>Paenibacillus</taxon>
    </lineage>
</organism>
<gene>
    <name evidence="3" type="ORF">GC097_30130</name>
</gene>
<comment type="caution">
    <text evidence="3">The sequence shown here is derived from an EMBL/GenBank/DDBJ whole genome shotgun (WGS) entry which is preliminary data.</text>
</comment>
<feature type="domain" description="Spore protein YkvP/CgeB glycosyl transferase-like" evidence="2">
    <location>
        <begin position="247"/>
        <end position="405"/>
    </location>
</feature>
<feature type="compositionally biased region" description="Basic residues" evidence="1">
    <location>
        <begin position="7"/>
        <end position="37"/>
    </location>
</feature>
<evidence type="ECO:0000313" key="3">
    <source>
        <dbReference type="EMBL" id="NOV04242.1"/>
    </source>
</evidence>
<accession>A0ABX1ZW09</accession>
<dbReference type="Pfam" id="PF13524">
    <property type="entry name" value="Glyco_trans_1_2"/>
    <property type="match status" value="1"/>
</dbReference>
<dbReference type="Proteomes" id="UP000618579">
    <property type="component" value="Unassembled WGS sequence"/>
</dbReference>
<dbReference type="RefSeq" id="WP_171687043.1">
    <property type="nucleotide sequence ID" value="NZ_WHNZ01000079.1"/>
</dbReference>
<evidence type="ECO:0000256" key="1">
    <source>
        <dbReference type="SAM" id="MobiDB-lite"/>
    </source>
</evidence>
<dbReference type="EMBL" id="WHNZ01000079">
    <property type="protein sequence ID" value="NOV04242.1"/>
    <property type="molecule type" value="Genomic_DNA"/>
</dbReference>
<protein>
    <submittedName>
        <fullName evidence="3">Glycosyltransferase</fullName>
    </submittedName>
</protein>
<dbReference type="InterPro" id="IPR055259">
    <property type="entry name" value="YkvP/CgeB_Glyco_trans-like"/>
</dbReference>
<name>A0ABX1ZW09_9BACL</name>
<reference evidence="3 4" key="1">
    <citation type="submission" date="2019-10" db="EMBL/GenBank/DDBJ databases">
        <title>Description of Paenibacillus pedi sp. nov.</title>
        <authorList>
            <person name="Carlier A."/>
            <person name="Qi S."/>
        </authorList>
    </citation>
    <scope>NUCLEOTIDE SEQUENCE [LARGE SCALE GENOMIC DNA]</scope>
    <source>
        <strain evidence="3 4">LMG 31457</strain>
    </source>
</reference>
<sequence length="412" mass="47543">MSALRAVRAKTKQPVRARKLPLRSPNRKRKRDRRVRKVKLQPVVSLSRYKEEWTMGSHQGYGKGWSHGFHMGRCQSLMRDIPQERGLIWNLKVMYVRANGLPYAAMDEGIEASLRDMVREVIVVNPADPIVQIAQEARPDLVLVLDAIGQSVPGDVVQAIRAQGIRTAIWLPDDPYHSDQSMGLVPHFDYVFTLEKSCVEPYKSMGCANVHYLPFGIHPDRVKLDYVPTNFRKDICFIGTAFWNRVAFIDEMADYLQDKDFMINGYWWDRLSSYNKLSSKIQGYWLSPQDTMKYYHGAKIVINLHRATDDVSHNSNSRQIPAFSPNPRLFDITASGTLQLTDVRDELTNFYKPGEELDTFSSPQELIQKIEYYLAHEEERQHIALRGMARTLKDHTYRNRLNELLTITQKGG</sequence>
<evidence type="ECO:0000313" key="4">
    <source>
        <dbReference type="Proteomes" id="UP000618579"/>
    </source>
</evidence>
<keyword evidence="4" id="KW-1185">Reference proteome</keyword>